<name>A0A2C9D0F1_9CAUD</name>
<accession>A0A2C9D0F1</accession>
<sequence length="192" mass="21177">MAQKEISLMQIRMGKQRDLPLALEKGQLGLSTDVGRMFVGLPSSTDPASIVAGRTWENAPNSGKENIEILTEFTPWSIINRMVYRPFKVTVPANGSTNINIQSTSRLFLEYIAYSNDTGSTLLESGIVQLVVQGSTVLISQQNNTNQPDGLVVIDYENPTFDTGTERMSVTITNNSAEIFTVEFILRGWDAL</sequence>
<evidence type="ECO:0000313" key="2">
    <source>
        <dbReference type="Proteomes" id="UP000241364"/>
    </source>
</evidence>
<dbReference type="EMBL" id="LT960552">
    <property type="protein sequence ID" value="SOK59108.1"/>
    <property type="molecule type" value="Genomic_DNA"/>
</dbReference>
<gene>
    <name evidence="1" type="primary">g300</name>
</gene>
<evidence type="ECO:0000313" key="1">
    <source>
        <dbReference type="EMBL" id="SOK59108.1"/>
    </source>
</evidence>
<proteinExistence type="predicted"/>
<dbReference type="Proteomes" id="UP000241364">
    <property type="component" value="Chromosome i"/>
</dbReference>
<reference evidence="2" key="1">
    <citation type="submission" date="2017-10" db="EMBL/GenBank/DDBJ databases">
        <authorList>
            <person name="Skurnik M."/>
        </authorList>
    </citation>
    <scope>NUCLEOTIDE SEQUENCE [LARGE SCALE GENOMIC DNA]</scope>
    <source>
        <strain evidence="2">fHe-Yen9-03</strain>
    </source>
</reference>
<protein>
    <submittedName>
        <fullName evidence="1">Uncharacterized protein</fullName>
    </submittedName>
</protein>
<organism evidence="1 2">
    <name type="scientific">Yersinia phage fHe-Yen9-03</name>
    <dbReference type="NCBI Taxonomy" id="2052743"/>
    <lineage>
        <taxon>Viruses</taxon>
        <taxon>Duplodnaviria</taxon>
        <taxon>Heunggongvirae</taxon>
        <taxon>Uroviricota</taxon>
        <taxon>Caudoviricetes</taxon>
        <taxon>Eneladusvirus</taxon>
        <taxon>Eneladusvirus Yen904</taxon>
    </lineage>
</organism>